<accession>U6KVK6</accession>
<dbReference type="EMBL" id="HG675688">
    <property type="protein sequence ID" value="CDJ41991.1"/>
    <property type="molecule type" value="Genomic_DNA"/>
</dbReference>
<dbReference type="VEuPathDB" id="ToxoDB:ETH_00010840"/>
<dbReference type="AlphaFoldDB" id="U6KVK6"/>
<protein>
    <submittedName>
        <fullName evidence="1">SAG family member</fullName>
    </submittedName>
</protein>
<proteinExistence type="predicted"/>
<organism evidence="1 2">
    <name type="scientific">Eimeria tenella</name>
    <name type="common">Coccidian parasite</name>
    <dbReference type="NCBI Taxonomy" id="5802"/>
    <lineage>
        <taxon>Eukaryota</taxon>
        <taxon>Sar</taxon>
        <taxon>Alveolata</taxon>
        <taxon>Apicomplexa</taxon>
        <taxon>Conoidasida</taxon>
        <taxon>Coccidia</taxon>
        <taxon>Eucoccidiorida</taxon>
        <taxon>Eimeriorina</taxon>
        <taxon>Eimeriidae</taxon>
        <taxon>Eimeria</taxon>
    </lineage>
</organism>
<reference evidence="1" key="1">
    <citation type="submission" date="2013-10" db="EMBL/GenBank/DDBJ databases">
        <title>Genomic analysis of the causative agents of coccidiosis in chickens.</title>
        <authorList>
            <person name="Reid A.J."/>
            <person name="Blake D."/>
            <person name="Billington K."/>
            <person name="Browne H."/>
            <person name="Dunn M."/>
            <person name="Hung S."/>
            <person name="Kawahara F."/>
            <person name="Miranda-Saavedra D."/>
            <person name="Mourier T."/>
            <person name="Nagra H."/>
            <person name="Otto T.D."/>
            <person name="Rawlings N."/>
            <person name="Sanchez A."/>
            <person name="Sanders M."/>
            <person name="Subramaniam C."/>
            <person name="Tay Y."/>
            <person name="Dear P."/>
            <person name="Doerig C."/>
            <person name="Gruber A."/>
            <person name="Parkinson J."/>
            <person name="Shirley M."/>
            <person name="Wan K.L."/>
            <person name="Berriman M."/>
            <person name="Tomley F."/>
            <person name="Pain A."/>
        </authorList>
    </citation>
    <scope>NUCLEOTIDE SEQUENCE [LARGE SCALE GENOMIC DNA]</scope>
    <source>
        <strain evidence="1">Houghton</strain>
    </source>
</reference>
<name>U6KVK6_EIMTE</name>
<keyword evidence="2" id="KW-1185">Reference proteome</keyword>
<dbReference type="Proteomes" id="UP000030747">
    <property type="component" value="Unassembled WGS sequence"/>
</dbReference>
<dbReference type="Pfam" id="PF11054">
    <property type="entry name" value="Surface_antigen"/>
    <property type="match status" value="1"/>
</dbReference>
<sequence length="176" mass="18954">MSLFCGHKTASTSANVTGTAETVDCLPVMNETRTPPGPAAFEKATDELQLLPKSSPPGRKITAETLWNEICKEMTGNPVVSCAFVTCTTAESFAAPSMSKSHRGRASRRLQEKPTTAIICLTNPVALTANEAPFKEDEWQKIVHAIVGNEVGNGILRVRPSSALVFLMTVLVYSLF</sequence>
<dbReference type="OrthoDB" id="347465at2759"/>
<dbReference type="InterPro" id="IPR021288">
    <property type="entry name" value="Surface_antigen"/>
</dbReference>
<evidence type="ECO:0000313" key="1">
    <source>
        <dbReference type="EMBL" id="CDJ41991.1"/>
    </source>
</evidence>
<evidence type="ECO:0000313" key="2">
    <source>
        <dbReference type="Proteomes" id="UP000030747"/>
    </source>
</evidence>
<reference evidence="1" key="2">
    <citation type="submission" date="2013-10" db="EMBL/GenBank/DDBJ databases">
        <authorList>
            <person name="Aslett M."/>
        </authorList>
    </citation>
    <scope>NUCLEOTIDE SEQUENCE [LARGE SCALE GENOMIC DNA]</scope>
    <source>
        <strain evidence="1">Houghton</strain>
    </source>
</reference>
<gene>
    <name evidence="1" type="ORF">ETH_00010840</name>
</gene>
<dbReference type="GeneID" id="25251361"/>
<dbReference type="RefSeq" id="XP_013232741.1">
    <property type="nucleotide sequence ID" value="XM_013377287.1"/>
</dbReference>